<evidence type="ECO:0000313" key="1">
    <source>
        <dbReference type="EMBL" id="ARW49498.1"/>
    </source>
</evidence>
<protein>
    <submittedName>
        <fullName evidence="1">Uncharacterized protein</fullName>
    </submittedName>
</protein>
<evidence type="ECO:0000313" key="2">
    <source>
        <dbReference type="Proteomes" id="UP000196205"/>
    </source>
</evidence>
<keyword evidence="1" id="KW-0614">Plasmid</keyword>
<name>A0A1Y0Y2R5_ACEPA</name>
<reference evidence="1 2" key="1">
    <citation type="submission" date="2017-05" db="EMBL/GenBank/DDBJ databases">
        <title>Genome sequence of Acetobacter pasteurianus subsp. pasteurianus strain SRCM101342.</title>
        <authorList>
            <person name="Cho S.H."/>
        </authorList>
    </citation>
    <scope>NUCLEOTIDE SEQUENCE [LARGE SCALE GENOMIC DNA]</scope>
    <source>
        <strain evidence="1 2">SRCM101342</strain>
        <plasmid evidence="2">pap1342-5</plasmid>
    </source>
</reference>
<dbReference type="OrthoDB" id="9811869at2"/>
<dbReference type="EMBL" id="CP021514">
    <property type="protein sequence ID" value="ARW49498.1"/>
    <property type="molecule type" value="Genomic_DNA"/>
</dbReference>
<organism evidence="1 2">
    <name type="scientific">Acetobacter pasteurianus subsp. pasteurianus</name>
    <dbReference type="NCBI Taxonomy" id="481145"/>
    <lineage>
        <taxon>Bacteria</taxon>
        <taxon>Pseudomonadati</taxon>
        <taxon>Pseudomonadota</taxon>
        <taxon>Alphaproteobacteria</taxon>
        <taxon>Acetobacterales</taxon>
        <taxon>Acetobacteraceae</taxon>
        <taxon>Acetobacter</taxon>
    </lineage>
</organism>
<proteinExistence type="predicted"/>
<sequence length="188" mass="22743">MIEEIKADLNYFTYRYNSPNPFVKNQIFNYMELLHLAYVLCKEHERVGLLKDGKYTNNQIDGFFDYEANLDDVYSDKKIETKDSNDCLIRLCSNYFIWIIFEDIYCDESKYGDKSNYMMLLDDIKSSPHTKYLKYMIHRWYEKLDLDITDYSNIDADIETQIRIRHIEILYNADAISKNEYIKLKLRY</sequence>
<dbReference type="Proteomes" id="UP000196205">
    <property type="component" value="Plasmid pAP1342-5"/>
</dbReference>
<dbReference type="AlphaFoldDB" id="A0A1Y0Y2R5"/>
<dbReference type="RefSeq" id="WP_087652378.1">
    <property type="nucleotide sequence ID" value="NZ_CP021514.1"/>
</dbReference>
<accession>A0A1Y0Y2R5</accession>
<gene>
    <name evidence="1" type="ORF">S1001342_03208</name>
</gene>
<geneLocation type="plasmid" evidence="2">
    <name>pap1342-5</name>
</geneLocation>